<evidence type="ECO:0000313" key="2">
    <source>
        <dbReference type="Proteomes" id="UP000008555"/>
    </source>
</evidence>
<gene>
    <name evidence="1" type="ordered locus">CBUD_0589</name>
</gene>
<dbReference type="Proteomes" id="UP000008555">
    <property type="component" value="Chromosome"/>
</dbReference>
<dbReference type="HOGENOM" id="CLU_2218690_0_0_6"/>
<dbReference type="KEGG" id="cbd:CBUD_0589"/>
<proteinExistence type="predicted"/>
<organism evidence="1 2">
    <name type="scientific">Coxiella burnetii (strain Dugway 5J108-111)</name>
    <dbReference type="NCBI Taxonomy" id="434922"/>
    <lineage>
        <taxon>Bacteria</taxon>
        <taxon>Pseudomonadati</taxon>
        <taxon>Pseudomonadota</taxon>
        <taxon>Gammaproteobacteria</taxon>
        <taxon>Legionellales</taxon>
        <taxon>Coxiellaceae</taxon>
        <taxon>Coxiella</taxon>
    </lineage>
</organism>
<dbReference type="AlphaFoldDB" id="A9KBP6"/>
<accession>A9KBP6</accession>
<protein>
    <submittedName>
        <fullName evidence="1">Hypothetical exported protein</fullName>
    </submittedName>
</protein>
<reference evidence="1 2" key="1">
    <citation type="journal article" date="2009" name="Infect. Immun.">
        <title>Comparative genomics reveal extensive transposon-mediated genomic plasticity and diversity among potential effector proteins within the genus Coxiella.</title>
        <authorList>
            <person name="Beare P.A."/>
            <person name="Unsworth N."/>
            <person name="Andoh M."/>
            <person name="Voth D.E."/>
            <person name="Omsland A."/>
            <person name="Gilk S.D."/>
            <person name="Williams K.P."/>
            <person name="Sobral B.W."/>
            <person name="Kupko J.J.III."/>
            <person name="Porcella S.F."/>
            <person name="Samuel J.E."/>
            <person name="Heinzen R.A."/>
        </authorList>
    </citation>
    <scope>NUCLEOTIDE SEQUENCE [LARGE SCALE GENOMIC DNA]</scope>
    <source>
        <strain evidence="1 2">Dugway 5J108-111</strain>
    </source>
</reference>
<sequence>MEGTMRRLLIGFTAFSCLLGVGVTNAATGLRQSSNDCARAAKYADDDLTGRYRLNCLYPVIKKGGRLAIRCQEEYDWLTGYISCTDVLSCRKQKNYISWAAGKGPFCSYF</sequence>
<evidence type="ECO:0000313" key="1">
    <source>
        <dbReference type="EMBL" id="ABS77954.1"/>
    </source>
</evidence>
<name>A9KBP6_COXBN</name>
<dbReference type="RefSeq" id="WP_005771716.1">
    <property type="nucleotide sequence ID" value="NC_009727.1"/>
</dbReference>
<dbReference type="EMBL" id="CP000733">
    <property type="protein sequence ID" value="ABS77954.1"/>
    <property type="molecule type" value="Genomic_DNA"/>
</dbReference>